<name>A0A0J7LPY9_9FLAO</name>
<evidence type="ECO:0000256" key="1">
    <source>
        <dbReference type="ARBA" id="ARBA00022729"/>
    </source>
</evidence>
<evidence type="ECO:0000313" key="4">
    <source>
        <dbReference type="Proteomes" id="UP000035900"/>
    </source>
</evidence>
<dbReference type="RefSeq" id="WP_048499515.1">
    <property type="nucleotide sequence ID" value="NZ_LFNG01000010.1"/>
</dbReference>
<comment type="caution">
    <text evidence="3">The sequence shown here is derived from an EMBL/GenBank/DDBJ whole genome shotgun (WGS) entry which is preliminary data.</text>
</comment>
<dbReference type="InterPro" id="IPR026444">
    <property type="entry name" value="Secre_tail"/>
</dbReference>
<protein>
    <recommendedName>
        <fullName evidence="2">Secretion system C-terminal sorting domain-containing protein</fullName>
    </recommendedName>
</protein>
<dbReference type="STRING" id="1304281.ACM44_08000"/>
<accession>A0A0J7LPY9</accession>
<evidence type="ECO:0000313" key="3">
    <source>
        <dbReference type="EMBL" id="KMQ71115.1"/>
    </source>
</evidence>
<proteinExistence type="predicted"/>
<keyword evidence="1" id="KW-0732">Signal</keyword>
<dbReference type="OrthoDB" id="906679at2"/>
<keyword evidence="4" id="KW-1185">Reference proteome</keyword>
<reference evidence="3 4" key="1">
    <citation type="journal article" date="2004" name="Int. J. Syst. Evol. Microbiol.">
        <title>Kaistella koreensis gen. nov., sp. nov., a novel member of the Chryseobacterium-Bergeyella-Riemerella branch.</title>
        <authorList>
            <person name="Kim M.K."/>
            <person name="Im W.T."/>
            <person name="Shin Y.K."/>
            <person name="Lim J.H."/>
            <person name="Kim S.H."/>
            <person name="Lee B.C."/>
            <person name="Park M.Y."/>
            <person name="Lee K.Y."/>
            <person name="Lee S.T."/>
        </authorList>
    </citation>
    <scope>NUCLEOTIDE SEQUENCE [LARGE SCALE GENOMIC DNA]</scope>
    <source>
        <strain evidence="3 4">CCUG 49689</strain>
    </source>
</reference>
<dbReference type="Pfam" id="PF18962">
    <property type="entry name" value="Por_Secre_tail"/>
    <property type="match status" value="1"/>
</dbReference>
<sequence>FGADDSFSSGSSHELCSISDGWRVGINGRSPFAASDKVPLGSRHYVSGSYTIALDHAEGIFAGGQDIYLKDNQTGAVTNLSEGGYSFTANAGETSSGRFEIIYEPQTVLATGGGAKETLLVYRDGTDFVVKAQSQEITGLEVYDGTGRLILKTAPNATKATIDSSVMVNGVYMLKIDQRGKVTTRKVIK</sequence>
<feature type="domain" description="Secretion system C-terminal sorting" evidence="2">
    <location>
        <begin position="133"/>
        <end position="188"/>
    </location>
</feature>
<evidence type="ECO:0000259" key="2">
    <source>
        <dbReference type="Pfam" id="PF18962"/>
    </source>
</evidence>
<dbReference type="EMBL" id="LFNG01000010">
    <property type="protein sequence ID" value="KMQ71115.1"/>
    <property type="molecule type" value="Genomic_DNA"/>
</dbReference>
<organism evidence="3 4">
    <name type="scientific">Chryseobacterium koreense CCUG 49689</name>
    <dbReference type="NCBI Taxonomy" id="1304281"/>
    <lineage>
        <taxon>Bacteria</taxon>
        <taxon>Pseudomonadati</taxon>
        <taxon>Bacteroidota</taxon>
        <taxon>Flavobacteriia</taxon>
        <taxon>Flavobacteriales</taxon>
        <taxon>Weeksellaceae</taxon>
        <taxon>Chryseobacterium group</taxon>
        <taxon>Chryseobacterium</taxon>
    </lineage>
</organism>
<dbReference type="AlphaFoldDB" id="A0A0J7LPY9"/>
<dbReference type="Proteomes" id="UP000035900">
    <property type="component" value="Unassembled WGS sequence"/>
</dbReference>
<dbReference type="NCBIfam" id="TIGR04183">
    <property type="entry name" value="Por_Secre_tail"/>
    <property type="match status" value="1"/>
</dbReference>
<dbReference type="PATRIC" id="fig|1304281.5.peg.1713"/>
<feature type="non-terminal residue" evidence="3">
    <location>
        <position position="1"/>
    </location>
</feature>
<gene>
    <name evidence="3" type="ORF">ACM44_08000</name>
</gene>